<organism evidence="1 2">
    <name type="scientific">Pseudomonas versuta</name>
    <dbReference type="NCBI Taxonomy" id="1788301"/>
    <lineage>
        <taxon>Bacteria</taxon>
        <taxon>Pseudomonadati</taxon>
        <taxon>Pseudomonadota</taxon>
        <taxon>Gammaproteobacteria</taxon>
        <taxon>Pseudomonadales</taxon>
        <taxon>Pseudomonadaceae</taxon>
        <taxon>Pseudomonas</taxon>
    </lineage>
</organism>
<reference evidence="1 2" key="1">
    <citation type="submission" date="2016-11" db="EMBL/GenBank/DDBJ databases">
        <title>Draft genome of Pseudomonas versuta A4R1.12.</title>
        <authorList>
            <person name="See-Too W.-S."/>
        </authorList>
    </citation>
    <scope>NUCLEOTIDE SEQUENCE [LARGE SCALE GENOMIC DNA]</scope>
    <source>
        <strain evidence="1 2">A4R1.12</strain>
    </source>
</reference>
<proteinExistence type="predicted"/>
<comment type="caution">
    <text evidence="1">The sequence shown here is derived from an EMBL/GenBank/DDBJ whole genome shotgun (WGS) entry which is preliminary data.</text>
</comment>
<protein>
    <submittedName>
        <fullName evidence="1">Uncharacterized protein</fullName>
    </submittedName>
</protein>
<dbReference type="EMBL" id="MPJD01000040">
    <property type="protein sequence ID" value="OKA18164.1"/>
    <property type="molecule type" value="Genomic_DNA"/>
</dbReference>
<sequence length="110" mass="12136">MSFGLRTWSDKGVLELDTDNFTYQVIHSQLYQLSRGSVITVPIPGFDPAKCSASILPINPAANGYNMDAMPYMTVGAGAVTIRSLHPDEDLKFGYGSTIAFRLLAMRYRN</sequence>
<accession>A0A853ZNA9</accession>
<evidence type="ECO:0000313" key="1">
    <source>
        <dbReference type="EMBL" id="OKA18164.1"/>
    </source>
</evidence>
<evidence type="ECO:0000313" key="2">
    <source>
        <dbReference type="Proteomes" id="UP000185990"/>
    </source>
</evidence>
<dbReference type="Proteomes" id="UP000185990">
    <property type="component" value="Unassembled WGS sequence"/>
</dbReference>
<gene>
    <name evidence="1" type="ORF">BOH74_20885</name>
</gene>
<name>A0A853ZNA9_9PSED</name>
<dbReference type="AlphaFoldDB" id="A0A853ZNA9"/>